<name>A0A8J3TZI9_9ACTN</name>
<dbReference type="InterPro" id="IPR037401">
    <property type="entry name" value="SnoaL-like"/>
</dbReference>
<dbReference type="PANTHER" id="PTHR38436">
    <property type="entry name" value="POLYKETIDE CYCLASE SNOAL-LIKE DOMAIN"/>
    <property type="match status" value="1"/>
</dbReference>
<evidence type="ECO:0000259" key="1">
    <source>
        <dbReference type="Pfam" id="PF12680"/>
    </source>
</evidence>
<sequence length="161" mass="17453">MSYELVTLASGGAKMMITARELKDRVIDALNKHDLEATKQCFAPDAVYVGPVGTAEGHEQIGWYFEHLLEAFPDLHLTPWCKVPVYDPAVSAVSEYVMTGTHLGPFLLPGGSALPATGNRIAVRAAGMCTIEDGLIISDREYYDQLELLSQLGLCLPESVA</sequence>
<feature type="domain" description="SnoaL-like" evidence="1">
    <location>
        <begin position="25"/>
        <end position="137"/>
    </location>
</feature>
<dbReference type="Gene3D" id="3.10.450.50">
    <property type="match status" value="1"/>
</dbReference>
<dbReference type="SUPFAM" id="SSF54427">
    <property type="entry name" value="NTF2-like"/>
    <property type="match status" value="1"/>
</dbReference>
<proteinExistence type="predicted"/>
<dbReference type="GO" id="GO:0030638">
    <property type="term" value="P:polyketide metabolic process"/>
    <property type="evidence" value="ECO:0007669"/>
    <property type="project" value="InterPro"/>
</dbReference>
<comment type="caution">
    <text evidence="2">The sequence shown here is derived from an EMBL/GenBank/DDBJ whole genome shotgun (WGS) entry which is preliminary data.</text>
</comment>
<reference evidence="2 3" key="1">
    <citation type="submission" date="2021-01" db="EMBL/GenBank/DDBJ databases">
        <title>Whole genome shotgun sequence of Planotetraspora phitsanulokensis NBRC 104273.</title>
        <authorList>
            <person name="Komaki H."/>
            <person name="Tamura T."/>
        </authorList>
    </citation>
    <scope>NUCLEOTIDE SEQUENCE [LARGE SCALE GENOMIC DNA]</scope>
    <source>
        <strain evidence="2 3">NBRC 104273</strain>
    </source>
</reference>
<evidence type="ECO:0000313" key="3">
    <source>
        <dbReference type="Proteomes" id="UP000622547"/>
    </source>
</evidence>
<organism evidence="2 3">
    <name type="scientific">Planotetraspora phitsanulokensis</name>
    <dbReference type="NCBI Taxonomy" id="575192"/>
    <lineage>
        <taxon>Bacteria</taxon>
        <taxon>Bacillati</taxon>
        <taxon>Actinomycetota</taxon>
        <taxon>Actinomycetes</taxon>
        <taxon>Streptosporangiales</taxon>
        <taxon>Streptosporangiaceae</taxon>
        <taxon>Planotetraspora</taxon>
    </lineage>
</organism>
<accession>A0A8J3TZI9</accession>
<evidence type="ECO:0000313" key="2">
    <source>
        <dbReference type="EMBL" id="GII35132.1"/>
    </source>
</evidence>
<dbReference type="Pfam" id="PF12680">
    <property type="entry name" value="SnoaL_2"/>
    <property type="match status" value="1"/>
</dbReference>
<gene>
    <name evidence="2" type="ORF">Pph01_01350</name>
</gene>
<dbReference type="InterPro" id="IPR032710">
    <property type="entry name" value="NTF2-like_dom_sf"/>
</dbReference>
<protein>
    <recommendedName>
        <fullName evidence="1">SnoaL-like domain-containing protein</fullName>
    </recommendedName>
</protein>
<dbReference type="PANTHER" id="PTHR38436:SF1">
    <property type="entry name" value="ESTER CYCLASE"/>
    <property type="match status" value="1"/>
</dbReference>
<dbReference type="EMBL" id="BOOP01000001">
    <property type="protein sequence ID" value="GII35132.1"/>
    <property type="molecule type" value="Genomic_DNA"/>
</dbReference>
<dbReference type="InterPro" id="IPR009959">
    <property type="entry name" value="Cyclase_SnoaL-like"/>
</dbReference>
<dbReference type="Proteomes" id="UP000622547">
    <property type="component" value="Unassembled WGS sequence"/>
</dbReference>
<keyword evidence="3" id="KW-1185">Reference proteome</keyword>
<dbReference type="AlphaFoldDB" id="A0A8J3TZI9"/>